<evidence type="ECO:0000256" key="1">
    <source>
        <dbReference type="SAM" id="MobiDB-lite"/>
    </source>
</evidence>
<comment type="caution">
    <text evidence="2">The sequence shown here is derived from an EMBL/GenBank/DDBJ whole genome shotgun (WGS) entry which is preliminary data.</text>
</comment>
<dbReference type="InterPro" id="IPR036282">
    <property type="entry name" value="Glutathione-S-Trfase_C_sf"/>
</dbReference>
<reference evidence="2 3" key="1">
    <citation type="submission" date="2018-11" db="EMBL/GenBank/DDBJ databases">
        <title>Genome sequence of Saitozyma podzolica DSM 27192.</title>
        <authorList>
            <person name="Aliyu H."/>
            <person name="Gorte O."/>
            <person name="Ochsenreither K."/>
        </authorList>
    </citation>
    <scope>NUCLEOTIDE SEQUENCE [LARGE SCALE GENOMIC DNA]</scope>
    <source>
        <strain evidence="2 3">DSM 27192</strain>
    </source>
</reference>
<sequence length="208" mass="22663">MIERFGPSVQVMRSQAWALDSRFDQSFHCFTSTADRALGASPGSPVPPVGMTDPASSSSHPSDRMALPPFPRLCRVGQQTLNLVQLFPVRCTVSQSRAVHDVPIPVRCTVCQSRAVHGVPIPVRLLTNTLKKTKGPFAAGEHPGEADFHVVTWLARTISNAGVSPNSPSSVTIPKLNERTGGDSYDPVIARYWDAWIVRTSFKESNLD</sequence>
<proteinExistence type="predicted"/>
<evidence type="ECO:0000313" key="3">
    <source>
        <dbReference type="Proteomes" id="UP000279259"/>
    </source>
</evidence>
<evidence type="ECO:0000313" key="2">
    <source>
        <dbReference type="EMBL" id="RSH79551.1"/>
    </source>
</evidence>
<evidence type="ECO:0008006" key="4">
    <source>
        <dbReference type="Google" id="ProtNLM"/>
    </source>
</evidence>
<feature type="region of interest" description="Disordered" evidence="1">
    <location>
        <begin position="38"/>
        <end position="64"/>
    </location>
</feature>
<gene>
    <name evidence="2" type="ORF">EHS25_007974</name>
</gene>
<keyword evidence="3" id="KW-1185">Reference proteome</keyword>
<dbReference type="OrthoDB" id="412788at2759"/>
<dbReference type="EMBL" id="RSCD01000045">
    <property type="protein sequence ID" value="RSH79551.1"/>
    <property type="molecule type" value="Genomic_DNA"/>
</dbReference>
<dbReference type="AlphaFoldDB" id="A0A427XKZ3"/>
<accession>A0A427XKZ3</accession>
<name>A0A427XKZ3_9TREE</name>
<dbReference type="SUPFAM" id="SSF47616">
    <property type="entry name" value="GST C-terminal domain-like"/>
    <property type="match status" value="1"/>
</dbReference>
<protein>
    <recommendedName>
        <fullName evidence="4">GST C-terminal domain-containing protein</fullName>
    </recommendedName>
</protein>
<organism evidence="2 3">
    <name type="scientific">Saitozyma podzolica</name>
    <dbReference type="NCBI Taxonomy" id="1890683"/>
    <lineage>
        <taxon>Eukaryota</taxon>
        <taxon>Fungi</taxon>
        <taxon>Dikarya</taxon>
        <taxon>Basidiomycota</taxon>
        <taxon>Agaricomycotina</taxon>
        <taxon>Tremellomycetes</taxon>
        <taxon>Tremellales</taxon>
        <taxon>Trimorphomycetaceae</taxon>
        <taxon>Saitozyma</taxon>
    </lineage>
</organism>
<dbReference type="Proteomes" id="UP000279259">
    <property type="component" value="Unassembled WGS sequence"/>
</dbReference>